<evidence type="ECO:0000313" key="2">
    <source>
        <dbReference type="EMBL" id="KAK9873639.1"/>
    </source>
</evidence>
<sequence length="256" mass="30193">MKIALTEANKLGIKWKNRCTEQELRLKDLTDESNENCAKQKELERISRNMIDTMKISENEKRIYEVELRELNQQLHREHIHKQEKSEQEDIVITNVCYTHSQFLTADGRSSTTEDDPVSSCRRDYQELEEKLYNSLFRDLREQLLKELSKIVQQNTKQETTQQKSYSNARKDKELDDKIMKHNTEQENNHESNHLIWNGNFRTNKSHKNIPQETSMGMKGFKSENKQVLKSNGSFTPNEVSKDKSPRYVAKNQGEL</sequence>
<feature type="compositionally biased region" description="Polar residues" evidence="1">
    <location>
        <begin position="228"/>
        <end position="239"/>
    </location>
</feature>
<feature type="compositionally biased region" description="Low complexity" evidence="1">
    <location>
        <begin position="154"/>
        <end position="164"/>
    </location>
</feature>
<keyword evidence="3" id="KW-1185">Reference proteome</keyword>
<evidence type="ECO:0000256" key="1">
    <source>
        <dbReference type="SAM" id="MobiDB-lite"/>
    </source>
</evidence>
<comment type="caution">
    <text evidence="2">The sequence shown here is derived from an EMBL/GenBank/DDBJ whole genome shotgun (WGS) entry which is preliminary data.</text>
</comment>
<evidence type="ECO:0000313" key="3">
    <source>
        <dbReference type="Proteomes" id="UP001431783"/>
    </source>
</evidence>
<gene>
    <name evidence="2" type="ORF">WA026_023424</name>
</gene>
<dbReference type="Proteomes" id="UP001431783">
    <property type="component" value="Unassembled WGS sequence"/>
</dbReference>
<protein>
    <submittedName>
        <fullName evidence="2">Uncharacterized protein</fullName>
    </submittedName>
</protein>
<accession>A0AAW1TZ54</accession>
<dbReference type="EMBL" id="JARQZJ010000024">
    <property type="protein sequence ID" value="KAK9873639.1"/>
    <property type="molecule type" value="Genomic_DNA"/>
</dbReference>
<name>A0AAW1TZ54_9CUCU</name>
<feature type="region of interest" description="Disordered" evidence="1">
    <location>
        <begin position="154"/>
        <end position="175"/>
    </location>
</feature>
<organism evidence="2 3">
    <name type="scientific">Henosepilachna vigintioctopunctata</name>
    <dbReference type="NCBI Taxonomy" id="420089"/>
    <lineage>
        <taxon>Eukaryota</taxon>
        <taxon>Metazoa</taxon>
        <taxon>Ecdysozoa</taxon>
        <taxon>Arthropoda</taxon>
        <taxon>Hexapoda</taxon>
        <taxon>Insecta</taxon>
        <taxon>Pterygota</taxon>
        <taxon>Neoptera</taxon>
        <taxon>Endopterygota</taxon>
        <taxon>Coleoptera</taxon>
        <taxon>Polyphaga</taxon>
        <taxon>Cucujiformia</taxon>
        <taxon>Coccinelloidea</taxon>
        <taxon>Coccinellidae</taxon>
        <taxon>Epilachninae</taxon>
        <taxon>Epilachnini</taxon>
        <taxon>Henosepilachna</taxon>
    </lineage>
</organism>
<proteinExistence type="predicted"/>
<feature type="region of interest" description="Disordered" evidence="1">
    <location>
        <begin position="204"/>
        <end position="256"/>
    </location>
</feature>
<reference evidence="2 3" key="1">
    <citation type="submission" date="2023-03" db="EMBL/GenBank/DDBJ databases">
        <title>Genome insight into feeding habits of ladybird beetles.</title>
        <authorList>
            <person name="Li H.-S."/>
            <person name="Huang Y.-H."/>
            <person name="Pang H."/>
        </authorList>
    </citation>
    <scope>NUCLEOTIDE SEQUENCE [LARGE SCALE GENOMIC DNA]</scope>
    <source>
        <strain evidence="2">SYSU_2023b</strain>
        <tissue evidence="2">Whole body</tissue>
    </source>
</reference>
<dbReference type="AlphaFoldDB" id="A0AAW1TZ54"/>